<sequence>MGVGMKNFIGGALLSLTAIGLATVTATSRVQAQTISNFDSLPLNQPSVSAALDRISELNTNWFEDTISGDTEFIFGFSRHGWPPYKDLQLSETGQRIQNFYEDYLAQQSSSVTIRTRDLASPFCTSLLGLVPPCNVAVQAPAPQPAPVIPPMAPPLPPQAPPVPALY</sequence>
<dbReference type="HOGENOM" id="CLU_1677032_0_0_3"/>
<name>B8HTT3_CYAP4</name>
<gene>
    <name evidence="1" type="ordered locus">Cyan7425_0461</name>
</gene>
<accession>B8HTT3</accession>
<dbReference type="STRING" id="395961.Cyan7425_0461"/>
<dbReference type="eggNOG" id="ENOG5033AMD">
    <property type="taxonomic scope" value="Bacteria"/>
</dbReference>
<evidence type="ECO:0000313" key="1">
    <source>
        <dbReference type="EMBL" id="ACL42853.1"/>
    </source>
</evidence>
<dbReference type="AlphaFoldDB" id="B8HTT3"/>
<reference evidence="1" key="1">
    <citation type="submission" date="2009-01" db="EMBL/GenBank/DDBJ databases">
        <title>Complete sequence of chromosome Cyanothece sp. PCC 7425.</title>
        <authorList>
            <consortium name="US DOE Joint Genome Institute"/>
            <person name="Lucas S."/>
            <person name="Copeland A."/>
            <person name="Lapidus A."/>
            <person name="Glavina del Rio T."/>
            <person name="Dalin E."/>
            <person name="Tice H."/>
            <person name="Bruce D."/>
            <person name="Goodwin L."/>
            <person name="Pitluck S."/>
            <person name="Sims D."/>
            <person name="Meineke L."/>
            <person name="Brettin T."/>
            <person name="Detter J.C."/>
            <person name="Han C."/>
            <person name="Larimer F."/>
            <person name="Land M."/>
            <person name="Hauser L."/>
            <person name="Kyrpides N."/>
            <person name="Ovchinnikova G."/>
            <person name="Liberton M."/>
            <person name="Stoeckel J."/>
            <person name="Banerjee A."/>
            <person name="Singh A."/>
            <person name="Page L."/>
            <person name="Sato H."/>
            <person name="Zhao L."/>
            <person name="Sherman L."/>
            <person name="Pakrasi H."/>
            <person name="Richardson P."/>
        </authorList>
    </citation>
    <scope>NUCLEOTIDE SEQUENCE</scope>
    <source>
        <strain evidence="1">PCC 7425</strain>
    </source>
</reference>
<organism evidence="1">
    <name type="scientific">Cyanothece sp. (strain PCC 7425 / ATCC 29141)</name>
    <dbReference type="NCBI Taxonomy" id="395961"/>
    <lineage>
        <taxon>Bacteria</taxon>
        <taxon>Bacillati</taxon>
        <taxon>Cyanobacteriota</taxon>
        <taxon>Cyanophyceae</taxon>
        <taxon>Gomontiellales</taxon>
        <taxon>Cyanothecaceae</taxon>
        <taxon>Cyanothece</taxon>
    </lineage>
</organism>
<dbReference type="EMBL" id="CP001344">
    <property type="protein sequence ID" value="ACL42853.1"/>
    <property type="molecule type" value="Genomic_DNA"/>
</dbReference>
<protein>
    <submittedName>
        <fullName evidence="1">Uncharacterized protein</fullName>
    </submittedName>
</protein>
<proteinExistence type="predicted"/>
<dbReference type="OrthoDB" id="468477at2"/>
<dbReference type="KEGG" id="cyn:Cyan7425_0461"/>